<evidence type="ECO:0000313" key="3">
    <source>
        <dbReference type="EMBL" id="KAK1926807.1"/>
    </source>
</evidence>
<dbReference type="PANTHER" id="PTHR47369:SF1">
    <property type="entry name" value="BTB_POZ DOMAIN-CONTAINING PROTEIN"/>
    <property type="match status" value="1"/>
</dbReference>
<dbReference type="InterPro" id="IPR000210">
    <property type="entry name" value="BTB/POZ_dom"/>
</dbReference>
<dbReference type="PROSITE" id="PS50097">
    <property type="entry name" value="BTB"/>
    <property type="match status" value="1"/>
</dbReference>
<dbReference type="Gene3D" id="3.30.710.10">
    <property type="entry name" value="Potassium Channel Kv1.1, Chain A"/>
    <property type="match status" value="1"/>
</dbReference>
<feature type="region of interest" description="Disordered" evidence="1">
    <location>
        <begin position="526"/>
        <end position="547"/>
    </location>
</feature>
<feature type="domain" description="BTB" evidence="2">
    <location>
        <begin position="163"/>
        <end position="247"/>
    </location>
</feature>
<feature type="compositionally biased region" description="Low complexity" evidence="1">
    <location>
        <begin position="1"/>
        <end position="18"/>
    </location>
</feature>
<dbReference type="Proteomes" id="UP001182556">
    <property type="component" value="Unassembled WGS sequence"/>
</dbReference>
<feature type="compositionally biased region" description="Basic and acidic residues" evidence="1">
    <location>
        <begin position="367"/>
        <end position="379"/>
    </location>
</feature>
<feature type="region of interest" description="Disordered" evidence="1">
    <location>
        <begin position="1"/>
        <end position="72"/>
    </location>
</feature>
<dbReference type="EMBL" id="JAODAN010000002">
    <property type="protein sequence ID" value="KAK1926807.1"/>
    <property type="molecule type" value="Genomic_DNA"/>
</dbReference>
<keyword evidence="4" id="KW-1185">Reference proteome</keyword>
<proteinExistence type="predicted"/>
<organism evidence="3 4">
    <name type="scientific">Papiliotrema laurentii</name>
    <name type="common">Cryptococcus laurentii</name>
    <dbReference type="NCBI Taxonomy" id="5418"/>
    <lineage>
        <taxon>Eukaryota</taxon>
        <taxon>Fungi</taxon>
        <taxon>Dikarya</taxon>
        <taxon>Basidiomycota</taxon>
        <taxon>Agaricomycotina</taxon>
        <taxon>Tremellomycetes</taxon>
        <taxon>Tremellales</taxon>
        <taxon>Rhynchogastremaceae</taxon>
        <taxon>Papiliotrema</taxon>
    </lineage>
</organism>
<feature type="region of interest" description="Disordered" evidence="1">
    <location>
        <begin position="87"/>
        <end position="142"/>
    </location>
</feature>
<evidence type="ECO:0000256" key="1">
    <source>
        <dbReference type="SAM" id="MobiDB-lite"/>
    </source>
</evidence>
<sequence>MAISRSSDSLSPTLTSPPNHASNIPTQSRLNSMEPGPSRLRSSTTPASAGRPSIPPVLNLNPPNRTHGFNPIPISAPPVAIAAMPSESSSMASSAPRASSLPTTSTATTIETKAHPPAPKKKLSNPPPTPPLLPTTATQIVPPPSQQVLSDHMYQSFLKGTCADVRLTVRKWGVSWLVHKMILVQAGFFHSLFLGGFSEMSGRSPMRAGKAKLSEDEDWHGEDVELTFDDPNITRAAFEISLSRLYSPYPHLQFPSILLPTPENRLTPSFPPTGFIPDYRSIQATLPPQAVLATPRLMLSIVATTIYLGHSTLMRETLGMVLRTVGPGTVGRYLAFATGEGIGEEEWEGQTEEGARGLEGVAKPMRRRDADDSSLRSQDHSLSISDSSSQSLSEDGVKVRGVPVPSTSDPATPTGQNVLDHTTPLSRQVSGTGSLSSLPHFYGFASNKLGEACVCWLGRWGVDVLDIELSLQRPSDIRIWSHRGLPAKFVSAVLSADTLFVRDEMERYTVARKILDLRRSGWEAEMEGKGDSSAHGSLAESESDGWDTWEEDEEELAKVFSEGIYYTHMSFEDLATIAADLDPTTSLPYVPLSVLQAAHWAAADLRNKILAPANREEHELGLAITAAQLAAPDVKRRVALRSRQASASTSRVSLASSYEGSTKRSDLYHPIPVDDTYRIGVGGFSFLTASANSAAPLPDLPGLPDMGPEIDNYSVEGARPSKFRPPPQGEKTLFGLDRGCRSLSEILGDHALSISGLSLRDTSAQRWTKAEPYRFSAEFWGLDRLGEKERAYSAAHFYAGSWFNVYVQAARKKDKSTQLGIYLHRQNPAEAFPTPSAPRVQATFDISKRAKEEVDLPYATTSISPPGGGALGLIGGTGMYRAISTPVVTVGSPPARNDGLRSPVSPSAWSTTGGGRDELSSPNAGVKAPYQDPRKVTKVYFTVSCATALGTALTRFSSAPDNFTVSQSWGWKTGALRTDEYIADLTPSLGVDAQDLEGSMGGGSGVNGEGSLRVTVVVGIL</sequence>
<feature type="compositionally biased region" description="Low complexity" evidence="1">
    <location>
        <begin position="380"/>
        <end position="393"/>
    </location>
</feature>
<dbReference type="AlphaFoldDB" id="A0AAD9FV55"/>
<feature type="region of interest" description="Disordered" evidence="1">
    <location>
        <begin position="344"/>
        <end position="419"/>
    </location>
</feature>
<gene>
    <name evidence="3" type="ORF">DB88DRAFT_508883</name>
</gene>
<dbReference type="PANTHER" id="PTHR47369">
    <property type="entry name" value="BTB/POZ DOMAIN-CONTAINING PROTEIN"/>
    <property type="match status" value="1"/>
</dbReference>
<feature type="compositionally biased region" description="Low complexity" evidence="1">
    <location>
        <begin position="87"/>
        <end position="111"/>
    </location>
</feature>
<protein>
    <recommendedName>
        <fullName evidence="2">BTB domain-containing protein</fullName>
    </recommendedName>
</protein>
<evidence type="ECO:0000313" key="4">
    <source>
        <dbReference type="Proteomes" id="UP001182556"/>
    </source>
</evidence>
<evidence type="ECO:0000259" key="2">
    <source>
        <dbReference type="PROSITE" id="PS50097"/>
    </source>
</evidence>
<feature type="compositionally biased region" description="Polar residues" evidence="1">
    <location>
        <begin position="405"/>
        <end position="419"/>
    </location>
</feature>
<dbReference type="InterPro" id="IPR011333">
    <property type="entry name" value="SKP1/BTB/POZ_sf"/>
</dbReference>
<name>A0AAD9FV55_PAPLA</name>
<comment type="caution">
    <text evidence="3">The sequence shown here is derived from an EMBL/GenBank/DDBJ whole genome shotgun (WGS) entry which is preliminary data.</text>
</comment>
<reference evidence="3" key="1">
    <citation type="submission" date="2023-02" db="EMBL/GenBank/DDBJ databases">
        <title>Identification and recombinant expression of a fungal hydrolase from Papiliotrema laurentii that hydrolyzes apple cutin and clears colloidal polyester polyurethane.</title>
        <authorList>
            <consortium name="DOE Joint Genome Institute"/>
            <person name="Roman V.A."/>
            <person name="Bojanowski C."/>
            <person name="Crable B.R."/>
            <person name="Wagner D.N."/>
            <person name="Hung C.S."/>
            <person name="Nadeau L.J."/>
            <person name="Schratz L."/>
            <person name="Haridas S."/>
            <person name="Pangilinan J."/>
            <person name="Lipzen A."/>
            <person name="Na H."/>
            <person name="Yan M."/>
            <person name="Ng V."/>
            <person name="Grigoriev I.V."/>
            <person name="Spatafora J.W."/>
            <person name="Barlow D."/>
            <person name="Biffinger J."/>
            <person name="Kelley-Loughnane N."/>
            <person name="Varaljay V.A."/>
            <person name="Crookes-Goodson W.J."/>
        </authorList>
    </citation>
    <scope>NUCLEOTIDE SEQUENCE</scope>
    <source>
        <strain evidence="3">5307AH</strain>
    </source>
</reference>
<dbReference type="SUPFAM" id="SSF54695">
    <property type="entry name" value="POZ domain"/>
    <property type="match status" value="1"/>
</dbReference>
<feature type="region of interest" description="Disordered" evidence="1">
    <location>
        <begin position="891"/>
        <end position="928"/>
    </location>
</feature>
<accession>A0AAD9FV55</accession>
<feature type="compositionally biased region" description="Polar residues" evidence="1">
    <location>
        <begin position="19"/>
        <end position="31"/>
    </location>
</feature>